<protein>
    <submittedName>
        <fullName evidence="6">MutS protein msh5</fullName>
    </submittedName>
</protein>
<dbReference type="PANTHER" id="PTHR11361:SF20">
    <property type="entry name" value="MUTS PROTEIN HOMOLOG 5"/>
    <property type="match status" value="1"/>
</dbReference>
<evidence type="ECO:0000256" key="2">
    <source>
        <dbReference type="ARBA" id="ARBA00022741"/>
    </source>
</evidence>
<dbReference type="GO" id="GO:0006298">
    <property type="term" value="P:mismatch repair"/>
    <property type="evidence" value="ECO:0007669"/>
    <property type="project" value="InterPro"/>
</dbReference>
<evidence type="ECO:0000256" key="1">
    <source>
        <dbReference type="ARBA" id="ARBA00006271"/>
    </source>
</evidence>
<accession>A0AAD5XFL3</accession>
<dbReference type="GO" id="GO:0005634">
    <property type="term" value="C:nucleus"/>
    <property type="evidence" value="ECO:0007669"/>
    <property type="project" value="TreeGrafter"/>
</dbReference>
<dbReference type="PANTHER" id="PTHR11361">
    <property type="entry name" value="DNA MISMATCH REPAIR PROTEIN MUTS FAMILY MEMBER"/>
    <property type="match status" value="1"/>
</dbReference>
<feature type="domain" description="DNA mismatch repair proteins mutS family" evidence="5">
    <location>
        <begin position="626"/>
        <end position="642"/>
    </location>
</feature>
<dbReference type="InterPro" id="IPR045076">
    <property type="entry name" value="MutS"/>
</dbReference>
<comment type="similarity">
    <text evidence="1">Belongs to the DNA mismatch repair MutS family.</text>
</comment>
<dbReference type="SUPFAM" id="SSF52540">
    <property type="entry name" value="P-loop containing nucleoside triphosphate hydrolases"/>
    <property type="match status" value="1"/>
</dbReference>
<dbReference type="InterPro" id="IPR036187">
    <property type="entry name" value="DNA_mismatch_repair_MutS_sf"/>
</dbReference>
<dbReference type="PROSITE" id="PS00486">
    <property type="entry name" value="DNA_MISMATCH_REPAIR_2"/>
    <property type="match status" value="1"/>
</dbReference>
<keyword evidence="4" id="KW-0238">DNA-binding</keyword>
<sequence length="669" mass="73960">MSTSTEKDGGVVLALSNRSSLLGAAFLAKTSGALCVVADTADYPPFDAALTRKFTSLKLPNLVAPSAGDRVRQTVSFSGAQSTDRMAMALYLESIASLANEQMVGSVGALLSYLAKSASLAIANDDGNVNNNHDTSMNDFQVKSVESFQIDNCMNLSQDCYDSLNIFCNEKHPSMFSSNNKEGLSLFGLLNLTHSTLGKLLLQKWFLAPSLDIRVIQARQDAIAQFLKPNHEDCVMRLRDAIEFIGNIPRICQRLKQKINIQEWESLLKFSFYALKIRTVCENFKNLPIPLFEEIDFEASLVASNVVVKLGVDEMLDDMKHSFDGLDDLLSTVAKDIAKAIPDSFSDSLNVIYFPQLGYLITVPLQPHMTTQESFIIESLDFQFCTSKTVFYKSHQMYEMDETIGDLHSIICDKEIEIIHSLQSSITEYSDFLIQLSETCAELDCLLALAESAQKYDFVRPQVVDADILEITDGRHPLYEQCMDNFIGNSTRFGRFVEPNASDASLSPLLSAQKFGKKDDDSCTGGSEHTGAVVEEFKVLLLTGPNFSGKSVYLKQVGMIVFMAHIGSYVPANKAVIGITDKIITRIQAVESDTKVNSSFFPEIQSAFMIDSQQIAYALRNSTPRSLILIDEYGKGTLHSNGVGLFCATLMNFLDRGRECPNVLATTHF</sequence>
<gene>
    <name evidence="6" type="primary">MSH5</name>
    <name evidence="6" type="ORF">HK100_008167</name>
</gene>
<dbReference type="InterPro" id="IPR000432">
    <property type="entry name" value="DNA_mismatch_repair_MutS_C"/>
</dbReference>
<evidence type="ECO:0000313" key="7">
    <source>
        <dbReference type="Proteomes" id="UP001211907"/>
    </source>
</evidence>
<dbReference type="GO" id="GO:0030983">
    <property type="term" value="F:mismatched DNA binding"/>
    <property type="evidence" value="ECO:0007669"/>
    <property type="project" value="InterPro"/>
</dbReference>
<keyword evidence="7" id="KW-1185">Reference proteome</keyword>
<dbReference type="EMBL" id="JADGJH010000393">
    <property type="protein sequence ID" value="KAJ3130217.1"/>
    <property type="molecule type" value="Genomic_DNA"/>
</dbReference>
<dbReference type="GO" id="GO:0051026">
    <property type="term" value="P:chiasma assembly"/>
    <property type="evidence" value="ECO:0007669"/>
    <property type="project" value="TreeGrafter"/>
</dbReference>
<dbReference type="SMART" id="SM00533">
    <property type="entry name" value="MUTSd"/>
    <property type="match status" value="1"/>
</dbReference>
<evidence type="ECO:0000259" key="5">
    <source>
        <dbReference type="PROSITE" id="PS00486"/>
    </source>
</evidence>
<keyword evidence="2" id="KW-0547">Nucleotide-binding</keyword>
<dbReference type="GO" id="GO:0140664">
    <property type="term" value="F:ATP-dependent DNA damage sensor activity"/>
    <property type="evidence" value="ECO:0007669"/>
    <property type="project" value="InterPro"/>
</dbReference>
<dbReference type="InterPro" id="IPR027417">
    <property type="entry name" value="P-loop_NTPase"/>
</dbReference>
<comment type="caution">
    <text evidence="6">The sequence shown here is derived from an EMBL/GenBank/DDBJ whole genome shotgun (WGS) entry which is preliminary data.</text>
</comment>
<feature type="non-terminal residue" evidence="6">
    <location>
        <position position="1"/>
    </location>
</feature>
<proteinExistence type="inferred from homology"/>
<dbReference type="SMART" id="SM00534">
    <property type="entry name" value="MUTSac"/>
    <property type="match status" value="1"/>
</dbReference>
<dbReference type="PIRSF" id="PIRSF005813">
    <property type="entry name" value="MSH2"/>
    <property type="match status" value="1"/>
</dbReference>
<dbReference type="Gene3D" id="3.40.50.300">
    <property type="entry name" value="P-loop containing nucleotide triphosphate hydrolases"/>
    <property type="match status" value="1"/>
</dbReference>
<dbReference type="Gene3D" id="1.10.1420.10">
    <property type="match status" value="1"/>
</dbReference>
<dbReference type="Pfam" id="PF05192">
    <property type="entry name" value="MutS_III"/>
    <property type="match status" value="1"/>
</dbReference>
<dbReference type="Proteomes" id="UP001211907">
    <property type="component" value="Unassembled WGS sequence"/>
</dbReference>
<dbReference type="GO" id="GO:0005524">
    <property type="term" value="F:ATP binding"/>
    <property type="evidence" value="ECO:0007669"/>
    <property type="project" value="UniProtKB-KW"/>
</dbReference>
<organism evidence="6 7">
    <name type="scientific">Physocladia obscura</name>
    <dbReference type="NCBI Taxonomy" id="109957"/>
    <lineage>
        <taxon>Eukaryota</taxon>
        <taxon>Fungi</taxon>
        <taxon>Fungi incertae sedis</taxon>
        <taxon>Chytridiomycota</taxon>
        <taxon>Chytridiomycota incertae sedis</taxon>
        <taxon>Chytridiomycetes</taxon>
        <taxon>Chytridiales</taxon>
        <taxon>Chytriomycetaceae</taxon>
        <taxon>Physocladia</taxon>
    </lineage>
</organism>
<dbReference type="AlphaFoldDB" id="A0AAD5XFL3"/>
<name>A0AAD5XFL3_9FUNG</name>
<evidence type="ECO:0000256" key="4">
    <source>
        <dbReference type="ARBA" id="ARBA00023125"/>
    </source>
</evidence>
<dbReference type="InterPro" id="IPR007696">
    <property type="entry name" value="DNA_mismatch_repair_MutS_core"/>
</dbReference>
<dbReference type="InterPro" id="IPR011184">
    <property type="entry name" value="DNA_mismatch_repair_Msh2"/>
</dbReference>
<reference evidence="6" key="1">
    <citation type="submission" date="2020-05" db="EMBL/GenBank/DDBJ databases">
        <title>Phylogenomic resolution of chytrid fungi.</title>
        <authorList>
            <person name="Stajich J.E."/>
            <person name="Amses K."/>
            <person name="Simmons R."/>
            <person name="Seto K."/>
            <person name="Myers J."/>
            <person name="Bonds A."/>
            <person name="Quandt C.A."/>
            <person name="Barry K."/>
            <person name="Liu P."/>
            <person name="Grigoriev I."/>
            <person name="Longcore J.E."/>
            <person name="James T.Y."/>
        </authorList>
    </citation>
    <scope>NUCLEOTIDE SEQUENCE</scope>
    <source>
        <strain evidence="6">JEL0513</strain>
    </source>
</reference>
<evidence type="ECO:0000256" key="3">
    <source>
        <dbReference type="ARBA" id="ARBA00022840"/>
    </source>
</evidence>
<evidence type="ECO:0000313" key="6">
    <source>
        <dbReference type="EMBL" id="KAJ3130217.1"/>
    </source>
</evidence>
<dbReference type="SUPFAM" id="SSF48334">
    <property type="entry name" value="DNA repair protein MutS, domain III"/>
    <property type="match status" value="1"/>
</dbReference>
<dbReference type="Pfam" id="PF00488">
    <property type="entry name" value="MutS_V"/>
    <property type="match status" value="1"/>
</dbReference>
<keyword evidence="3" id="KW-0067">ATP-binding</keyword>